<name>A0A455SX25_9CHLR</name>
<protein>
    <recommendedName>
        <fullName evidence="3">Ferritin-like domain-containing protein</fullName>
    </recommendedName>
</protein>
<evidence type="ECO:0008006" key="3">
    <source>
        <dbReference type="Google" id="ProtNLM"/>
    </source>
</evidence>
<dbReference type="InterPro" id="IPR009078">
    <property type="entry name" value="Ferritin-like_SF"/>
</dbReference>
<feature type="region of interest" description="Disordered" evidence="1">
    <location>
        <begin position="401"/>
        <end position="423"/>
    </location>
</feature>
<dbReference type="Gene3D" id="1.20.1260.10">
    <property type="match status" value="1"/>
</dbReference>
<sequence>MTEEQSYRYGGLQHVFNPGISVAEAAQRLRRFAYIEERMMRLFASRVVTIRERDIKVLLARLQYEEAMHADAWRERLAELRVNKHKLEQVPDEALAVLFDEAEYLPGSYPFLLAVQQVLKSALVESYRTYLATTNGLADYPSVRILQHVLAEEEEHLRLLALTLDSLQPSEEEERLAASWQTTLRRYLEAAGGMDGSAPRSKPIARLHSANQTYHLPHELMRDETLPRVWDYVVPSPQETQAYLNYMMGLRLSEINVAEGLAIVLFETSGMPWSFYRDISRHCWDEMRHSLFGEAAIESTYGRRDALPMRDYEGIFVMEASPLEQYAVLGLEVEGGNMKYPPGKRYEWEFARDEARHPLMTTFQDFDWADEVLHVNIARRQLDTWFEGGLKAIRPFAKRGREHRTQVKQRHEPVALPQPEPVS</sequence>
<accession>A0A455SX25</accession>
<reference evidence="2" key="1">
    <citation type="submission" date="2018-12" db="EMBL/GenBank/DDBJ databases">
        <title>Novel natural products biosynthetic potential of the class Ktedonobacteria.</title>
        <authorList>
            <person name="Zheng Y."/>
            <person name="Saitou A."/>
            <person name="Wang C.M."/>
            <person name="Toyoda A."/>
            <person name="Minakuchi Y."/>
            <person name="Sekiguchi Y."/>
            <person name="Ueda K."/>
            <person name="Takano H."/>
            <person name="Sakai Y."/>
            <person name="Yokota A."/>
            <person name="Yabe S."/>
        </authorList>
    </citation>
    <scope>NUCLEOTIDE SEQUENCE</scope>
    <source>
        <strain evidence="2">A3-2</strain>
    </source>
</reference>
<evidence type="ECO:0000313" key="2">
    <source>
        <dbReference type="EMBL" id="BBH92230.1"/>
    </source>
</evidence>
<gene>
    <name evidence="2" type="ORF">KTA_04290</name>
</gene>
<dbReference type="SUPFAM" id="SSF47240">
    <property type="entry name" value="Ferritin-like"/>
    <property type="match status" value="1"/>
</dbReference>
<organism evidence="2">
    <name type="scientific">Thermogemmatispora argillosa</name>
    <dbReference type="NCBI Taxonomy" id="2045280"/>
    <lineage>
        <taxon>Bacteria</taxon>
        <taxon>Bacillati</taxon>
        <taxon>Chloroflexota</taxon>
        <taxon>Ktedonobacteria</taxon>
        <taxon>Thermogemmatisporales</taxon>
        <taxon>Thermogemmatisporaceae</taxon>
        <taxon>Thermogemmatispora</taxon>
    </lineage>
</organism>
<dbReference type="InterPro" id="IPR012347">
    <property type="entry name" value="Ferritin-like"/>
</dbReference>
<feature type="compositionally biased region" description="Basic and acidic residues" evidence="1">
    <location>
        <begin position="403"/>
        <end position="413"/>
    </location>
</feature>
<dbReference type="AlphaFoldDB" id="A0A455SX25"/>
<dbReference type="CDD" id="cd00657">
    <property type="entry name" value="Ferritin_like"/>
    <property type="match status" value="1"/>
</dbReference>
<proteinExistence type="predicted"/>
<dbReference type="EMBL" id="AP019377">
    <property type="protein sequence ID" value="BBH92230.1"/>
    <property type="molecule type" value="Genomic_DNA"/>
</dbReference>
<evidence type="ECO:0000256" key="1">
    <source>
        <dbReference type="SAM" id="MobiDB-lite"/>
    </source>
</evidence>